<keyword evidence="3 11" id="KW-0808">Transferase</keyword>
<feature type="region of interest" description="Interaction with tRNA" evidence="11">
    <location>
        <begin position="307"/>
        <end position="308"/>
    </location>
</feature>
<sequence>MKETVVVGMSGGVDSSVAAYLLKEQGYNVIGITMTLVPKDVFYEDKIGGCCSISAVNDARKVADKLGIYYYVMNFREVFEKKVINYFVDEYLAGKTPNPCIACNKYIKFDEFLKKANALGAKYIATGHYASIKYDEDKKRYLLLRSKDSKKDQTYMLYNLTQHQLAHTLMPLGGYTKDQVRKIAQEIGLEVYNKPDSEEICFIPDNDYAGFIKRRVPDKVKKGYFVDVNGNILGEHKGIIHYTIGQRKGLGLALGKPVFVIDIIPEKNIVVVGDEKEVFKNRLYAEDVNFIPFDKLESEMRVTAKIRYTAKEADAIIYPYKGGVIVEFDKPQRAITKGQSVVFYDNDIVVGGGIIKDIL</sequence>
<dbReference type="EC" id="2.8.1.13" evidence="11"/>
<keyword evidence="5 11" id="KW-0547">Nucleotide-binding</keyword>
<dbReference type="InterPro" id="IPR046885">
    <property type="entry name" value="MnmA-like_C"/>
</dbReference>
<evidence type="ECO:0000256" key="2">
    <source>
        <dbReference type="ARBA" id="ARBA00022555"/>
    </source>
</evidence>
<dbReference type="Pfam" id="PF20259">
    <property type="entry name" value="tRNA_Me_trans_M"/>
    <property type="match status" value="1"/>
</dbReference>
<reference evidence="15" key="1">
    <citation type="submission" date="2016-10" db="EMBL/GenBank/DDBJ databases">
        <authorList>
            <person name="Varghese N."/>
            <person name="Submissions S."/>
        </authorList>
    </citation>
    <scope>NUCLEOTIDE SEQUENCE [LARGE SCALE GENOMIC DNA]</scope>
    <source>
        <strain evidence="15">DSM 5463</strain>
    </source>
</reference>
<feature type="active site" description="Nucleophile" evidence="11">
    <location>
        <position position="103"/>
    </location>
</feature>
<keyword evidence="15" id="KW-1185">Reference proteome</keyword>
<comment type="subcellular location">
    <subcellularLocation>
        <location evidence="11">Cytoplasm</location>
    </subcellularLocation>
</comment>
<dbReference type="OrthoDB" id="9800696at2"/>
<keyword evidence="8" id="KW-1015">Disulfide bond</keyword>
<dbReference type="GO" id="GO:0103016">
    <property type="term" value="F:tRNA-uridine 2-sulfurtransferase activity"/>
    <property type="evidence" value="ECO:0007669"/>
    <property type="project" value="UniProtKB-EC"/>
</dbReference>
<dbReference type="Gene3D" id="2.30.30.280">
    <property type="entry name" value="Adenine nucleotide alpha hydrolases-like domains"/>
    <property type="match status" value="1"/>
</dbReference>
<evidence type="ECO:0000313" key="15">
    <source>
        <dbReference type="Proteomes" id="UP000242850"/>
    </source>
</evidence>
<evidence type="ECO:0000256" key="4">
    <source>
        <dbReference type="ARBA" id="ARBA00022694"/>
    </source>
</evidence>
<comment type="function">
    <text evidence="10 11">Catalyzes the 2-thiolation of uridine at the wobble position (U34) of tRNA, leading to the formation of s(2)U34.</text>
</comment>
<feature type="active site" description="Cysteine persulfide intermediate" evidence="11">
    <location>
        <position position="201"/>
    </location>
</feature>
<evidence type="ECO:0000256" key="3">
    <source>
        <dbReference type="ARBA" id="ARBA00022679"/>
    </source>
</evidence>
<keyword evidence="2 11" id="KW-0820">tRNA-binding</keyword>
<feature type="site" description="Interaction with tRNA" evidence="11">
    <location>
        <position position="339"/>
    </location>
</feature>
<feature type="domain" description="tRNA-specific 2-thiouridylase MnmA-like central" evidence="13">
    <location>
        <begin position="211"/>
        <end position="274"/>
    </location>
</feature>
<evidence type="ECO:0000256" key="11">
    <source>
        <dbReference type="HAMAP-Rule" id="MF_00144"/>
    </source>
</evidence>
<dbReference type="GO" id="GO:0000049">
    <property type="term" value="F:tRNA binding"/>
    <property type="evidence" value="ECO:0007669"/>
    <property type="project" value="UniProtKB-KW"/>
</dbReference>
<keyword evidence="6 11" id="KW-0067">ATP-binding</keyword>
<dbReference type="FunFam" id="3.40.50.620:FF:000115">
    <property type="entry name" value="tRNA-specific 2-thiouridylase MnmA"/>
    <property type="match status" value="1"/>
</dbReference>
<evidence type="ECO:0000313" key="14">
    <source>
        <dbReference type="EMBL" id="SEF91579.1"/>
    </source>
</evidence>
<evidence type="ECO:0000256" key="5">
    <source>
        <dbReference type="ARBA" id="ARBA00022741"/>
    </source>
</evidence>
<evidence type="ECO:0000256" key="8">
    <source>
        <dbReference type="ARBA" id="ARBA00023157"/>
    </source>
</evidence>
<feature type="region of interest" description="Interaction with tRNA" evidence="11">
    <location>
        <begin position="151"/>
        <end position="153"/>
    </location>
</feature>
<evidence type="ECO:0000259" key="12">
    <source>
        <dbReference type="Pfam" id="PF20258"/>
    </source>
</evidence>
<dbReference type="Gene3D" id="2.40.30.10">
    <property type="entry name" value="Translation factors"/>
    <property type="match status" value="1"/>
</dbReference>
<dbReference type="NCBIfam" id="TIGR00420">
    <property type="entry name" value="trmU"/>
    <property type="match status" value="1"/>
</dbReference>
<comment type="catalytic activity">
    <reaction evidence="9 11">
        <text>S-sulfanyl-L-cysteinyl-[protein] + uridine(34) in tRNA + AH2 + ATP = 2-thiouridine(34) in tRNA + L-cysteinyl-[protein] + A + AMP + diphosphate + H(+)</text>
        <dbReference type="Rhea" id="RHEA:47032"/>
        <dbReference type="Rhea" id="RHEA-COMP:10131"/>
        <dbReference type="Rhea" id="RHEA-COMP:11726"/>
        <dbReference type="Rhea" id="RHEA-COMP:11727"/>
        <dbReference type="Rhea" id="RHEA-COMP:11728"/>
        <dbReference type="ChEBI" id="CHEBI:13193"/>
        <dbReference type="ChEBI" id="CHEBI:15378"/>
        <dbReference type="ChEBI" id="CHEBI:17499"/>
        <dbReference type="ChEBI" id="CHEBI:29950"/>
        <dbReference type="ChEBI" id="CHEBI:30616"/>
        <dbReference type="ChEBI" id="CHEBI:33019"/>
        <dbReference type="ChEBI" id="CHEBI:61963"/>
        <dbReference type="ChEBI" id="CHEBI:65315"/>
        <dbReference type="ChEBI" id="CHEBI:87170"/>
        <dbReference type="ChEBI" id="CHEBI:456215"/>
        <dbReference type="EC" id="2.8.1.13"/>
    </reaction>
</comment>
<keyword evidence="7 11" id="KW-0694">RNA-binding</keyword>
<dbReference type="RefSeq" id="WP_103896265.1">
    <property type="nucleotide sequence ID" value="NZ_FNUK01000016.1"/>
</dbReference>
<dbReference type="GO" id="GO:0005737">
    <property type="term" value="C:cytoplasm"/>
    <property type="evidence" value="ECO:0007669"/>
    <property type="project" value="UniProtKB-SubCell"/>
</dbReference>
<evidence type="ECO:0000256" key="10">
    <source>
        <dbReference type="ARBA" id="ARBA00056575"/>
    </source>
</evidence>
<dbReference type="SUPFAM" id="SSF52402">
    <property type="entry name" value="Adenine nucleotide alpha hydrolases-like"/>
    <property type="match status" value="1"/>
</dbReference>
<dbReference type="AlphaFoldDB" id="A0A1H5VW95"/>
<evidence type="ECO:0000256" key="6">
    <source>
        <dbReference type="ARBA" id="ARBA00022840"/>
    </source>
</evidence>
<dbReference type="PANTHER" id="PTHR11933">
    <property type="entry name" value="TRNA 5-METHYLAMINOMETHYL-2-THIOURIDYLATE -METHYLTRANSFERASE"/>
    <property type="match status" value="1"/>
</dbReference>
<dbReference type="InterPro" id="IPR023382">
    <property type="entry name" value="MnmA-like_central_sf"/>
</dbReference>
<dbReference type="FunFam" id="2.30.30.280:FF:000001">
    <property type="entry name" value="tRNA-specific 2-thiouridylase MnmA"/>
    <property type="match status" value="1"/>
</dbReference>
<dbReference type="EMBL" id="FNUK01000016">
    <property type="protein sequence ID" value="SEF91579.1"/>
    <property type="molecule type" value="Genomic_DNA"/>
</dbReference>
<comment type="similarity">
    <text evidence="11">Belongs to the MnmA/TRMU family.</text>
</comment>
<dbReference type="Gene3D" id="3.40.50.620">
    <property type="entry name" value="HUPs"/>
    <property type="match status" value="1"/>
</dbReference>
<evidence type="ECO:0000256" key="1">
    <source>
        <dbReference type="ARBA" id="ARBA00022490"/>
    </source>
</evidence>
<dbReference type="InterPro" id="IPR014729">
    <property type="entry name" value="Rossmann-like_a/b/a_fold"/>
</dbReference>
<evidence type="ECO:0000259" key="13">
    <source>
        <dbReference type="Pfam" id="PF20259"/>
    </source>
</evidence>
<dbReference type="Pfam" id="PF03054">
    <property type="entry name" value="tRNA_Me_trans"/>
    <property type="match status" value="1"/>
</dbReference>
<dbReference type="Proteomes" id="UP000242850">
    <property type="component" value="Unassembled WGS sequence"/>
</dbReference>
<feature type="domain" description="tRNA-specific 2-thiouridylase MnmA-like C-terminal" evidence="12">
    <location>
        <begin position="282"/>
        <end position="355"/>
    </location>
</feature>
<dbReference type="HAMAP" id="MF_00144">
    <property type="entry name" value="tRNA_thiouridyl_MnmA"/>
    <property type="match status" value="1"/>
</dbReference>
<feature type="binding site" evidence="11">
    <location>
        <position position="127"/>
    </location>
    <ligand>
        <name>ATP</name>
        <dbReference type="ChEBI" id="CHEBI:30616"/>
    </ligand>
</feature>
<evidence type="ECO:0000256" key="7">
    <source>
        <dbReference type="ARBA" id="ARBA00022884"/>
    </source>
</evidence>
<feature type="site" description="Interaction with tRNA" evidence="11">
    <location>
        <position position="128"/>
    </location>
</feature>
<keyword evidence="1 11" id="KW-0963">Cytoplasm</keyword>
<evidence type="ECO:0000256" key="9">
    <source>
        <dbReference type="ARBA" id="ARBA00051542"/>
    </source>
</evidence>
<dbReference type="InterPro" id="IPR004506">
    <property type="entry name" value="MnmA-like"/>
</dbReference>
<gene>
    <name evidence="11" type="primary">mnmA</name>
    <name evidence="14" type="ORF">SAMN05660865_01315</name>
</gene>
<keyword evidence="4 11" id="KW-0819">tRNA processing</keyword>
<dbReference type="PANTHER" id="PTHR11933:SF5">
    <property type="entry name" value="MITOCHONDRIAL TRNA-SPECIFIC 2-THIOURIDYLASE 1"/>
    <property type="match status" value="1"/>
</dbReference>
<dbReference type="InterPro" id="IPR046884">
    <property type="entry name" value="MnmA-like_central"/>
</dbReference>
<proteinExistence type="inferred from homology"/>
<dbReference type="Pfam" id="PF20258">
    <property type="entry name" value="tRNA_Me_trans_C"/>
    <property type="match status" value="1"/>
</dbReference>
<dbReference type="CDD" id="cd01998">
    <property type="entry name" value="MnmA_TRMU-like"/>
    <property type="match status" value="1"/>
</dbReference>
<feature type="binding site" evidence="11">
    <location>
        <begin position="8"/>
        <end position="15"/>
    </location>
    <ligand>
        <name>ATP</name>
        <dbReference type="ChEBI" id="CHEBI:30616"/>
    </ligand>
</feature>
<dbReference type="GO" id="GO:0005524">
    <property type="term" value="F:ATP binding"/>
    <property type="evidence" value="ECO:0007669"/>
    <property type="project" value="UniProtKB-KW"/>
</dbReference>
<feature type="binding site" evidence="11">
    <location>
        <position position="34"/>
    </location>
    <ligand>
        <name>ATP</name>
        <dbReference type="ChEBI" id="CHEBI:30616"/>
    </ligand>
</feature>
<comment type="caution">
    <text evidence="11">Lacks conserved residue(s) required for the propagation of feature annotation.</text>
</comment>
<protein>
    <recommendedName>
        <fullName evidence="11">tRNA-specific 2-thiouridylase MnmA</fullName>
        <ecNumber evidence="11">2.8.1.13</ecNumber>
    </recommendedName>
</protein>
<dbReference type="GO" id="GO:0002143">
    <property type="term" value="P:tRNA wobble position uridine thiolation"/>
    <property type="evidence" value="ECO:0007669"/>
    <property type="project" value="TreeGrafter"/>
</dbReference>
<name>A0A1H5VW95_9CLOT</name>
<organism evidence="14 15">
    <name type="scientific">Caloramator fervidus</name>
    <dbReference type="NCBI Taxonomy" id="29344"/>
    <lineage>
        <taxon>Bacteria</taxon>
        <taxon>Bacillati</taxon>
        <taxon>Bacillota</taxon>
        <taxon>Clostridia</taxon>
        <taxon>Eubacteriales</taxon>
        <taxon>Clostridiaceae</taxon>
        <taxon>Caloramator</taxon>
    </lineage>
</organism>
<accession>A0A1H5VW95</accession>
<dbReference type="NCBIfam" id="NF001138">
    <property type="entry name" value="PRK00143.1"/>
    <property type="match status" value="1"/>
</dbReference>
<dbReference type="FunFam" id="2.40.30.10:FF:000023">
    <property type="entry name" value="tRNA-specific 2-thiouridylase MnmA"/>
    <property type="match status" value="1"/>
</dbReference>